<reference evidence="1 2" key="1">
    <citation type="submission" date="2018-07" db="EMBL/GenBank/DDBJ databases">
        <title>Genomic Encyclopedia of Type Strains, Phase III (KMG-III): the genomes of soil and plant-associated and newly described type strains.</title>
        <authorList>
            <person name="Whitman W."/>
        </authorList>
    </citation>
    <scope>NUCLEOTIDE SEQUENCE [LARGE SCALE GENOMIC DNA]</scope>
    <source>
        <strain evidence="1 2">31-25a</strain>
    </source>
</reference>
<dbReference type="EMBL" id="QPJM01000002">
    <property type="protein sequence ID" value="RCW86038.1"/>
    <property type="molecule type" value="Genomic_DNA"/>
</dbReference>
<gene>
    <name evidence="1" type="ORF">C7476_10214</name>
</gene>
<dbReference type="RefSeq" id="WP_114428579.1">
    <property type="nucleotide sequence ID" value="NZ_QPJM01000002.1"/>
</dbReference>
<comment type="caution">
    <text evidence="1">The sequence shown here is derived from an EMBL/GenBank/DDBJ whole genome shotgun (WGS) entry which is preliminary data.</text>
</comment>
<protein>
    <submittedName>
        <fullName evidence="1">S-adenosylmethionine-diacylglycerol 3-amino-3-carboxypropyl transferase</fullName>
    </submittedName>
</protein>
<dbReference type="Pfam" id="PF11899">
    <property type="entry name" value="DUF3419"/>
    <property type="match status" value="1"/>
</dbReference>
<sequence length="424" mass="47875">MPFARQSTNATLPRSAKLNKAVRQNRFLSQAGMSERLFAHVFKGLVYPQIWEDPEVDMEALQIRPGHRIVTIASGGCNAMSYLTADPASVEAVDLNTAHVAFNRLKLAAVANLPNYDAFYRFYGAADDKVNLAAYERFIRHHLDSTSRAYWEKRMLSGRRRITIFSRDLYRHGLLGLFIGMGHRVAKLYGIDPRDILKSSTMEEQRAYFDSALAPLFDKRIIRWATKRKSSLFGLGIPPQQYDALATAGNGNMAQVLRGRLEKLACGFPLSENYFAWQAFGRGYSDNAETGPLPPYLSRNNFATVRDRAGRMSVVNASLTEFLAAKAVASVDRFILLDAQDWMNDTQLNELWSEITRTAAPGARVIFRTAAEPTILPGRIDDALLERWSYRDEQSLALHARDRSSIYGGFHLYTLKDQFDARQD</sequence>
<evidence type="ECO:0000313" key="2">
    <source>
        <dbReference type="Proteomes" id="UP000253324"/>
    </source>
</evidence>
<dbReference type="AlphaFoldDB" id="A0A368Z2M4"/>
<dbReference type="PANTHER" id="PTHR47473:SF1">
    <property type="entry name" value="METHYLTRANSFERASE DOMAIN-CONTAINING PROTEIN"/>
    <property type="match status" value="1"/>
</dbReference>
<accession>A0A368Z2M4</accession>
<dbReference type="PANTHER" id="PTHR47473">
    <property type="entry name" value="BTA1P"/>
    <property type="match status" value="1"/>
</dbReference>
<name>A0A368Z2M4_9HYPH</name>
<proteinExistence type="predicted"/>
<keyword evidence="2" id="KW-1185">Reference proteome</keyword>
<evidence type="ECO:0000313" key="1">
    <source>
        <dbReference type="EMBL" id="RCW86038.1"/>
    </source>
</evidence>
<dbReference type="OrthoDB" id="1522784at2"/>
<keyword evidence="1" id="KW-0808">Transferase</keyword>
<dbReference type="InterPro" id="IPR021829">
    <property type="entry name" value="DUF3419"/>
</dbReference>
<dbReference type="Proteomes" id="UP000253324">
    <property type="component" value="Unassembled WGS sequence"/>
</dbReference>
<organism evidence="1 2">
    <name type="scientific">Phyllobacterium bourgognense</name>
    <dbReference type="NCBI Taxonomy" id="314236"/>
    <lineage>
        <taxon>Bacteria</taxon>
        <taxon>Pseudomonadati</taxon>
        <taxon>Pseudomonadota</taxon>
        <taxon>Alphaproteobacteria</taxon>
        <taxon>Hyphomicrobiales</taxon>
        <taxon>Phyllobacteriaceae</taxon>
        <taxon>Phyllobacterium</taxon>
    </lineage>
</organism>
<dbReference type="GO" id="GO:0016740">
    <property type="term" value="F:transferase activity"/>
    <property type="evidence" value="ECO:0007669"/>
    <property type="project" value="UniProtKB-KW"/>
</dbReference>